<evidence type="ECO:0000259" key="5">
    <source>
        <dbReference type="PROSITE" id="PS50931"/>
    </source>
</evidence>
<dbReference type="PANTHER" id="PTHR30346">
    <property type="entry name" value="TRANSCRIPTIONAL DUAL REGULATOR HCAR-RELATED"/>
    <property type="match status" value="1"/>
</dbReference>
<feature type="domain" description="HTH lysR-type" evidence="5">
    <location>
        <begin position="1"/>
        <end position="57"/>
    </location>
</feature>
<evidence type="ECO:0000313" key="7">
    <source>
        <dbReference type="Proteomes" id="UP001428817"/>
    </source>
</evidence>
<keyword evidence="2" id="KW-0805">Transcription regulation</keyword>
<keyword evidence="3" id="KW-0238">DNA-binding</keyword>
<evidence type="ECO:0000256" key="3">
    <source>
        <dbReference type="ARBA" id="ARBA00023125"/>
    </source>
</evidence>
<evidence type="ECO:0000256" key="2">
    <source>
        <dbReference type="ARBA" id="ARBA00023015"/>
    </source>
</evidence>
<dbReference type="InterPro" id="IPR036388">
    <property type="entry name" value="WH-like_DNA-bd_sf"/>
</dbReference>
<dbReference type="Pfam" id="PF03466">
    <property type="entry name" value="LysR_substrate"/>
    <property type="match status" value="1"/>
</dbReference>
<dbReference type="PRINTS" id="PR00039">
    <property type="entry name" value="HTHLYSR"/>
</dbReference>
<dbReference type="SUPFAM" id="SSF53850">
    <property type="entry name" value="Periplasmic binding protein-like II"/>
    <property type="match status" value="1"/>
</dbReference>
<dbReference type="EMBL" id="BAABJP010000037">
    <property type="protein sequence ID" value="GAA5167343.1"/>
    <property type="molecule type" value="Genomic_DNA"/>
</dbReference>
<keyword evidence="7" id="KW-1185">Reference proteome</keyword>
<accession>A0ABP9QU43</accession>
<organism evidence="6 7">
    <name type="scientific">Pseudonocardia eucalypti</name>
    <dbReference type="NCBI Taxonomy" id="648755"/>
    <lineage>
        <taxon>Bacteria</taxon>
        <taxon>Bacillati</taxon>
        <taxon>Actinomycetota</taxon>
        <taxon>Actinomycetes</taxon>
        <taxon>Pseudonocardiales</taxon>
        <taxon>Pseudonocardiaceae</taxon>
        <taxon>Pseudonocardia</taxon>
    </lineage>
</organism>
<dbReference type="Gene3D" id="1.10.10.10">
    <property type="entry name" value="Winged helix-like DNA-binding domain superfamily/Winged helix DNA-binding domain"/>
    <property type="match status" value="1"/>
</dbReference>
<reference evidence="7" key="1">
    <citation type="journal article" date="2019" name="Int. J. Syst. Evol. Microbiol.">
        <title>The Global Catalogue of Microorganisms (GCM) 10K type strain sequencing project: providing services to taxonomists for standard genome sequencing and annotation.</title>
        <authorList>
            <consortium name="The Broad Institute Genomics Platform"/>
            <consortium name="The Broad Institute Genome Sequencing Center for Infectious Disease"/>
            <person name="Wu L."/>
            <person name="Ma J."/>
        </authorList>
    </citation>
    <scope>NUCLEOTIDE SEQUENCE [LARGE SCALE GENOMIC DNA]</scope>
    <source>
        <strain evidence="7">JCM 18303</strain>
    </source>
</reference>
<evidence type="ECO:0000256" key="4">
    <source>
        <dbReference type="ARBA" id="ARBA00023163"/>
    </source>
</evidence>
<gene>
    <name evidence="6" type="ORF">GCM10023321_59940</name>
</gene>
<dbReference type="PROSITE" id="PS50931">
    <property type="entry name" value="HTH_LYSR"/>
    <property type="match status" value="1"/>
</dbReference>
<evidence type="ECO:0000313" key="6">
    <source>
        <dbReference type="EMBL" id="GAA5167343.1"/>
    </source>
</evidence>
<dbReference type="Proteomes" id="UP001428817">
    <property type="component" value="Unassembled WGS sequence"/>
</dbReference>
<dbReference type="RefSeq" id="WP_185059851.1">
    <property type="nucleotide sequence ID" value="NZ_BAABJP010000037.1"/>
</dbReference>
<dbReference type="Gene3D" id="3.40.190.10">
    <property type="entry name" value="Periplasmic binding protein-like II"/>
    <property type="match status" value="2"/>
</dbReference>
<dbReference type="SUPFAM" id="SSF46785">
    <property type="entry name" value="Winged helix' DNA-binding domain"/>
    <property type="match status" value="1"/>
</dbReference>
<keyword evidence="4" id="KW-0804">Transcription</keyword>
<evidence type="ECO:0000256" key="1">
    <source>
        <dbReference type="ARBA" id="ARBA00009437"/>
    </source>
</evidence>
<comment type="caution">
    <text evidence="6">The sequence shown here is derived from an EMBL/GenBank/DDBJ whole genome shotgun (WGS) entry which is preliminary data.</text>
</comment>
<comment type="similarity">
    <text evidence="1">Belongs to the LysR transcriptional regulatory family.</text>
</comment>
<protein>
    <submittedName>
        <fullName evidence="6">LysR family transcriptional regulator</fullName>
    </submittedName>
</protein>
<dbReference type="PANTHER" id="PTHR30346:SF0">
    <property type="entry name" value="HCA OPERON TRANSCRIPTIONAL ACTIVATOR HCAR"/>
    <property type="match status" value="1"/>
</dbReference>
<name>A0ABP9QU43_9PSEU</name>
<dbReference type="InterPro" id="IPR005119">
    <property type="entry name" value="LysR_subst-bd"/>
</dbReference>
<dbReference type="InterPro" id="IPR036390">
    <property type="entry name" value="WH_DNA-bd_sf"/>
</dbReference>
<dbReference type="InterPro" id="IPR000847">
    <property type="entry name" value="LysR_HTH_N"/>
</dbReference>
<dbReference type="Pfam" id="PF00126">
    <property type="entry name" value="HTH_1"/>
    <property type="match status" value="1"/>
</dbReference>
<proteinExistence type="inferred from homology"/>
<dbReference type="CDD" id="cd08414">
    <property type="entry name" value="PBP2_LTTR_aromatics_like"/>
    <property type="match status" value="1"/>
</dbReference>
<sequence length="305" mass="32193">MDAHLRYFVAIAEHLHFTRAAEALYVSQPALSKQIRGFEQRLRVRLFDRDGRGVALTPAGAALLPGARAVLDAWAAAEADLAAATAVQRGTLRVGMSTGLGRGLLPAVRARLAELAPRIQLHVRQVGWGDPTGGLADAGGEGTDAAFVWLPLPHPERFAWLEVAREPRLVALPSAHPLADRAELDIAELLDQPFLALPASSGVLRDYWLATEARGGREPVVGAEVASVEETVECLAAGLGVCLLASGNAPALDLDGVAVRPVTGVGPSRLVLAWRRGDNREALRRLREATASAIGSGPAEGQPAR</sequence>